<sequence length="606" mass="69360">MNIPPKKLLLGSLLVGSVGAVCYDVAYHLFHSEDQISQYQKQYLNEKDDEKKIKILSQLNQSLNNHDLAQSKVPFTSKKLIPSLLETLEKETIDPQTQTVLIEIMKKISCEKRFCKNFFRLNGFKIIFKYLKSHFSDCVVLLTNVIKFEKKRATKVLFNEGYYPILIKNLRNTKNTKQYSIILESLTWSCEYSSDVVTFLYEEGIIELLIELFQKYYDGHASQNHSKEMSLICSLFKDICESHKEARQTFAENEEIIPNLLHLIESESEIEELKDEEPESYYTLRSDILLFLSGLLESEECSKIIFQKENPLAFAFDQCLGSQEDLNLIYAALTFISTCTQLSLYKDEIVATKEHTKQIIDLLEIGNLKILSLIVKTLKFLSVSVTLNNPVPVGPMIELEIIKKILPLLKIAHTDKESCDIVSNSIVVIGNCCLPSEEARKQVRELNVVQKMVGLLDAKDDKIRINSAFSLANMIMDPLNQPIFIKNEGLEKTFNLFNSEANLALFGVVILIRNLAAFGMEENGKISKQWTENVDKLIEIGIIQKLFSLMGSERYSSLYNIIFECFMHLNNHPVINHMIRLINQQANVQTQQTGQSGQNPLFFSQN</sequence>
<feature type="chain" id="PRO_5043428954" evidence="1">
    <location>
        <begin position="21"/>
        <end position="606"/>
    </location>
</feature>
<protein>
    <submittedName>
        <fullName evidence="2">Armadillo repeat-containing protein 4 armc4</fullName>
    </submittedName>
</protein>
<dbReference type="PANTHER" id="PTHR46241">
    <property type="entry name" value="ARMADILLO REPEAT-CONTAINING PROTEIN 4 ARMC4"/>
    <property type="match status" value="1"/>
</dbReference>
<accession>A0AAV7YRK1</accession>
<name>A0AAV7YRK1_9EUKA</name>
<evidence type="ECO:0000313" key="3">
    <source>
        <dbReference type="Proteomes" id="UP001146793"/>
    </source>
</evidence>
<organism evidence="2 3">
    <name type="scientific">Anaeramoeba flamelloides</name>
    <dbReference type="NCBI Taxonomy" id="1746091"/>
    <lineage>
        <taxon>Eukaryota</taxon>
        <taxon>Metamonada</taxon>
        <taxon>Anaeramoebidae</taxon>
        <taxon>Anaeramoeba</taxon>
    </lineage>
</organism>
<dbReference type="Gene3D" id="1.25.10.10">
    <property type="entry name" value="Leucine-rich Repeat Variant"/>
    <property type="match status" value="2"/>
</dbReference>
<dbReference type="EMBL" id="JANTQA010000047">
    <property type="protein sequence ID" value="KAJ3432387.1"/>
    <property type="molecule type" value="Genomic_DNA"/>
</dbReference>
<dbReference type="SUPFAM" id="SSF48371">
    <property type="entry name" value="ARM repeat"/>
    <property type="match status" value="1"/>
</dbReference>
<dbReference type="PANTHER" id="PTHR46241:SF1">
    <property type="entry name" value="OUTER DYNEIN ARM-DOCKING COMPLEX SUBUNIT 2"/>
    <property type="match status" value="1"/>
</dbReference>
<feature type="signal peptide" evidence="1">
    <location>
        <begin position="1"/>
        <end position="20"/>
    </location>
</feature>
<evidence type="ECO:0000313" key="2">
    <source>
        <dbReference type="EMBL" id="KAJ3432387.1"/>
    </source>
</evidence>
<reference evidence="2" key="1">
    <citation type="submission" date="2022-08" db="EMBL/GenBank/DDBJ databases">
        <title>Novel sulphate-reducing endosymbionts in the free-living metamonad Anaeramoeba.</title>
        <authorList>
            <person name="Jerlstrom-Hultqvist J."/>
            <person name="Cepicka I."/>
            <person name="Gallot-Lavallee L."/>
            <person name="Salas-Leiva D."/>
            <person name="Curtis B.A."/>
            <person name="Zahonova K."/>
            <person name="Pipaliya S."/>
            <person name="Dacks J."/>
            <person name="Roger A.J."/>
        </authorList>
    </citation>
    <scope>NUCLEOTIDE SEQUENCE</scope>
    <source>
        <strain evidence="2">Busselton2</strain>
    </source>
</reference>
<evidence type="ECO:0000256" key="1">
    <source>
        <dbReference type="SAM" id="SignalP"/>
    </source>
</evidence>
<comment type="caution">
    <text evidence="2">The sequence shown here is derived from an EMBL/GenBank/DDBJ whole genome shotgun (WGS) entry which is preliminary data.</text>
</comment>
<keyword evidence="1" id="KW-0732">Signal</keyword>
<dbReference type="Proteomes" id="UP001146793">
    <property type="component" value="Unassembled WGS sequence"/>
</dbReference>
<proteinExistence type="predicted"/>
<dbReference type="InterPro" id="IPR011989">
    <property type="entry name" value="ARM-like"/>
</dbReference>
<gene>
    <name evidence="2" type="ORF">M0812_21322</name>
</gene>
<dbReference type="InterPro" id="IPR016024">
    <property type="entry name" value="ARM-type_fold"/>
</dbReference>
<dbReference type="AlphaFoldDB" id="A0AAV7YRK1"/>